<reference evidence="1" key="1">
    <citation type="submission" date="2016-12" db="EMBL/GenBank/DDBJ databases">
        <title>Mouse lemur reference genome and diversity panel.</title>
        <authorList>
            <person name="Harris R."/>
            <person name="Larsen P."/>
            <person name="Liu Y."/>
            <person name="Hughes D.S."/>
            <person name="Murali S."/>
            <person name="Raveendran M."/>
            <person name="Korchina V."/>
            <person name="Wang M."/>
            <person name="Jhangiani S."/>
            <person name="Bandaranaike D."/>
            <person name="Bellair M."/>
            <person name="Blankenburg K."/>
            <person name="Chao H."/>
            <person name="Dahdouli M."/>
            <person name="Dinh H."/>
            <person name="Doddapaneni H."/>
            <person name="English A."/>
            <person name="Firestine M."/>
            <person name="Gnanaolivu R."/>
            <person name="Gross S."/>
            <person name="Hernandez B."/>
            <person name="Javaid M."/>
            <person name="Jayaseelan J."/>
            <person name="Jones J."/>
            <person name="Khan Z."/>
            <person name="Kovar C."/>
            <person name="Kurapati P."/>
            <person name="Le B."/>
            <person name="Lee S."/>
            <person name="Li M."/>
            <person name="Mathew T."/>
            <person name="Narasimhan A."/>
            <person name="Ngo D."/>
            <person name="Nguyen L."/>
            <person name="Okwuonu G."/>
            <person name="Ongeri F."/>
            <person name="Osuji N."/>
            <person name="Pu L.-L."/>
            <person name="Puazo M."/>
            <person name="Quiroz J."/>
            <person name="Raj R."/>
            <person name="Rajbhandari K."/>
            <person name="Reid J.G."/>
            <person name="Santibanez J."/>
            <person name="Sexton D."/>
            <person name="Skinner E."/>
            <person name="Vee V."/>
            <person name="Weissenberger G."/>
            <person name="Wu Y."/>
            <person name="Xin Y."/>
            <person name="Han Y."/>
            <person name="Campbell C."/>
            <person name="Brown A."/>
            <person name="Sullivan B."/>
            <person name="Shelton J."/>
            <person name="Brown S."/>
            <person name="Dudchenko O."/>
            <person name="Machol I."/>
            <person name="Durand N."/>
            <person name="Shamim M."/>
            <person name="Lieberman A."/>
            <person name="Muzny D.M."/>
            <person name="Richards S."/>
            <person name="Yoder A."/>
            <person name="Worley K.C."/>
            <person name="Rogers J."/>
            <person name="Gibbs R.A."/>
        </authorList>
    </citation>
    <scope>NUCLEOTIDE SEQUENCE [LARGE SCALE GENOMIC DNA]</scope>
</reference>
<sequence length="92" mass="11004">MFLNPNHFTFLQITQHTVNNICVEICMYLVQVDFYKHGRLWYRGVAKRYLCCASCFNLPRFVCFCFTVHHSSVISRRHIESSTGNLRYIPYF</sequence>
<dbReference type="GeneTree" id="ENSGT00940000182224"/>
<reference evidence="1" key="2">
    <citation type="submission" date="2025-08" db="UniProtKB">
        <authorList>
            <consortium name="Ensembl"/>
        </authorList>
    </citation>
    <scope>IDENTIFICATION</scope>
</reference>
<proteinExistence type="predicted"/>
<evidence type="ECO:0000313" key="1">
    <source>
        <dbReference type="Ensembl" id="ENSMICP00000050624.1"/>
    </source>
</evidence>
<accession>A0A8C5YFF4</accession>
<organism evidence="1 2">
    <name type="scientific">Microcebus murinus</name>
    <name type="common">Gray mouse lemur</name>
    <name type="synonym">Lemur murinus</name>
    <dbReference type="NCBI Taxonomy" id="30608"/>
    <lineage>
        <taxon>Eukaryota</taxon>
        <taxon>Metazoa</taxon>
        <taxon>Chordata</taxon>
        <taxon>Craniata</taxon>
        <taxon>Vertebrata</taxon>
        <taxon>Euteleostomi</taxon>
        <taxon>Mammalia</taxon>
        <taxon>Eutheria</taxon>
        <taxon>Euarchontoglires</taxon>
        <taxon>Primates</taxon>
        <taxon>Strepsirrhini</taxon>
        <taxon>Lemuriformes</taxon>
        <taxon>Cheirogaleidae</taxon>
        <taxon>Microcebus</taxon>
    </lineage>
</organism>
<dbReference type="Proteomes" id="UP000694394">
    <property type="component" value="Chromosome 1"/>
</dbReference>
<keyword evidence="2" id="KW-1185">Reference proteome</keyword>
<name>A0A8C5YFF4_MICMU</name>
<reference evidence="1" key="3">
    <citation type="submission" date="2025-09" db="UniProtKB">
        <authorList>
            <consortium name="Ensembl"/>
        </authorList>
    </citation>
    <scope>IDENTIFICATION</scope>
</reference>
<evidence type="ECO:0000313" key="2">
    <source>
        <dbReference type="Proteomes" id="UP000694394"/>
    </source>
</evidence>
<dbReference type="AlphaFoldDB" id="A0A8C5YFF4"/>
<dbReference type="EMBL" id="ABDC03000837">
    <property type="status" value="NOT_ANNOTATED_CDS"/>
    <property type="molecule type" value="Genomic_DNA"/>
</dbReference>
<dbReference type="Ensembl" id="ENSMICT00000072598.1">
    <property type="protein sequence ID" value="ENSMICP00000050624.1"/>
    <property type="gene ID" value="ENSMICG00000049283.1"/>
</dbReference>
<protein>
    <submittedName>
        <fullName evidence="1">Uncharacterized protein</fullName>
    </submittedName>
</protein>